<sequence length="361" mass="40839">MPEEVKRISPMPPCGGGAAIAACGHARVGMTAAGAHVAPAGEYRDAVDVIYLAACARDARLTRICVASIRYFYPDVPIRILAGDILQPGLAEELNRYWDVGVADLPTGDYGWGLVKLEPLFGPAGQRFMVCDVDTVFTGRVLDRRAESRAPFYVDNEALSDADFKRLYYDWEALAEIDADVQSARKAFNAGEWFGTAGLVARDDFDDWVEWTLPRRLYYQEHFMGGDQGVMNFVVLKKEAFDGLRIDRVELMRWPGHGLEDLEVERVKTGTAPALVIHWAGMKSIFLHDMVGGDLLQFFEDYYYTRLPAGRLRRRLALCRHIWIHWSYRASVPIRLRWRRIRDRIAPKKATPVLVKQSIGS</sequence>
<evidence type="ECO:0008006" key="3">
    <source>
        <dbReference type="Google" id="ProtNLM"/>
    </source>
</evidence>
<dbReference type="AlphaFoldDB" id="A0AAW9RYZ9"/>
<protein>
    <recommendedName>
        <fullName evidence="3">Lipopolysaccharide biosynthesis protein, LPS:glycosyltransferase</fullName>
    </recommendedName>
</protein>
<comment type="caution">
    <text evidence="1">The sequence shown here is derived from an EMBL/GenBank/DDBJ whole genome shotgun (WGS) entry which is preliminary data.</text>
</comment>
<dbReference type="PROSITE" id="PS51257">
    <property type="entry name" value="PROKAR_LIPOPROTEIN"/>
    <property type="match status" value="1"/>
</dbReference>
<evidence type="ECO:0000313" key="1">
    <source>
        <dbReference type="EMBL" id="MEJ8572831.1"/>
    </source>
</evidence>
<accession>A0AAW9RYZ9</accession>
<reference evidence="1 2" key="1">
    <citation type="submission" date="2024-02" db="EMBL/GenBank/DDBJ databases">
        <title>Genome analysis and characterization of Microbaculum marinisediminis sp. nov., isolated from marine sediment.</title>
        <authorList>
            <person name="Du Z.-J."/>
            <person name="Ye Y.-Q."/>
            <person name="Zhang Z.-R."/>
            <person name="Yuan S.-M."/>
            <person name="Zhang X.-Y."/>
        </authorList>
    </citation>
    <scope>NUCLEOTIDE SEQUENCE [LARGE SCALE GENOMIC DNA]</scope>
    <source>
        <strain evidence="1 2">SDUM1044001</strain>
    </source>
</reference>
<organism evidence="1 2">
    <name type="scientific">Microbaculum marinum</name>
    <dbReference type="NCBI Taxonomy" id="1764581"/>
    <lineage>
        <taxon>Bacteria</taxon>
        <taxon>Pseudomonadati</taxon>
        <taxon>Pseudomonadota</taxon>
        <taxon>Alphaproteobacteria</taxon>
        <taxon>Hyphomicrobiales</taxon>
        <taxon>Tepidamorphaceae</taxon>
        <taxon>Microbaculum</taxon>
    </lineage>
</organism>
<dbReference type="RefSeq" id="WP_340330532.1">
    <property type="nucleotide sequence ID" value="NZ_JAZHOF010000006.1"/>
</dbReference>
<proteinExistence type="predicted"/>
<dbReference type="EMBL" id="JAZHOF010000006">
    <property type="protein sequence ID" value="MEJ8572831.1"/>
    <property type="molecule type" value="Genomic_DNA"/>
</dbReference>
<name>A0AAW9RYZ9_9HYPH</name>
<keyword evidence="2" id="KW-1185">Reference proteome</keyword>
<evidence type="ECO:0000313" key="2">
    <source>
        <dbReference type="Proteomes" id="UP001378188"/>
    </source>
</evidence>
<dbReference type="Proteomes" id="UP001378188">
    <property type="component" value="Unassembled WGS sequence"/>
</dbReference>
<gene>
    <name evidence="1" type="ORF">V3328_15175</name>
</gene>